<comment type="caution">
    <text evidence="8">The sequence shown here is derived from an EMBL/GenBank/DDBJ whole genome shotgun (WGS) entry which is preliminary data.</text>
</comment>
<evidence type="ECO:0000313" key="8">
    <source>
        <dbReference type="EMBL" id="ONH52202.1"/>
    </source>
</evidence>
<dbReference type="InterPro" id="IPR003481">
    <property type="entry name" value="FliD_N"/>
</dbReference>
<dbReference type="GO" id="GO:0007155">
    <property type="term" value="P:cell adhesion"/>
    <property type="evidence" value="ECO:0007669"/>
    <property type="project" value="InterPro"/>
</dbReference>
<name>A0A1V2K390_PSECE</name>
<evidence type="ECO:0000256" key="5">
    <source>
        <dbReference type="RuleBase" id="RU362066"/>
    </source>
</evidence>
<evidence type="ECO:0000256" key="3">
    <source>
        <dbReference type="ARBA" id="ARBA00023054"/>
    </source>
</evidence>
<protein>
    <recommendedName>
        <fullName evidence="5">Flagellar hook-associated protein 2</fullName>
        <shortName evidence="5">HAP2</shortName>
    </recommendedName>
    <alternativeName>
        <fullName evidence="5">Flagellar cap protein</fullName>
    </alternativeName>
</protein>
<dbReference type="Pfam" id="PF07196">
    <property type="entry name" value="Flagellin_IN"/>
    <property type="match status" value="1"/>
</dbReference>
<comment type="subunit">
    <text evidence="2 5">Homopentamer.</text>
</comment>
<reference evidence="8 9" key="1">
    <citation type="submission" date="2016-10" db="EMBL/GenBank/DDBJ databases">
        <title>Pseudomonas lactis sp. nov. and Pseudomonas paralactis sp. nov., isolated from bovine raw milk.</title>
        <authorList>
            <person name="Von Neubeck M."/>
            <person name="Huptas C."/>
            <person name="Glueck C."/>
            <person name="Krewinkel M."/>
            <person name="Stoeckel M."/>
            <person name="Stressler T."/>
            <person name="Fischer L."/>
            <person name="Hinrichs J."/>
            <person name="Scherer S."/>
            <person name="Wenning M."/>
        </authorList>
    </citation>
    <scope>NUCLEOTIDE SEQUENCE [LARGE SCALE GENOMIC DNA]</scope>
    <source>
        <strain evidence="8 9">DSM 17516</strain>
    </source>
</reference>
<dbReference type="InterPro" id="IPR010810">
    <property type="entry name" value="Flagellin_hook_IN_motif"/>
</dbReference>
<feature type="domain" description="Flagellar hook-associated protein 2 N-terminal" evidence="6">
    <location>
        <begin position="11"/>
        <end position="107"/>
    </location>
</feature>
<dbReference type="InterPro" id="IPR040026">
    <property type="entry name" value="FliD"/>
</dbReference>
<evidence type="ECO:0000259" key="7">
    <source>
        <dbReference type="Pfam" id="PF07195"/>
    </source>
</evidence>
<evidence type="ECO:0000313" key="9">
    <source>
        <dbReference type="Proteomes" id="UP000189295"/>
    </source>
</evidence>
<dbReference type="AlphaFoldDB" id="A0A1V2K390"/>
<keyword evidence="5" id="KW-0964">Secreted</keyword>
<dbReference type="RefSeq" id="WP_076952976.1">
    <property type="nucleotide sequence ID" value="NZ_MNPW01000009.1"/>
</dbReference>
<dbReference type="EMBL" id="MNPW01000009">
    <property type="protein sequence ID" value="ONH52202.1"/>
    <property type="molecule type" value="Genomic_DNA"/>
</dbReference>
<comment type="subcellular location">
    <subcellularLocation>
        <location evidence="5">Secreted</location>
    </subcellularLocation>
    <subcellularLocation>
        <location evidence="5">Bacterial flagellum</location>
    </subcellularLocation>
</comment>
<keyword evidence="8" id="KW-0282">Flagellum</keyword>
<keyword evidence="8" id="KW-0969">Cilium</keyword>
<feature type="domain" description="Flagellar hook-associated protein 2 C-terminal" evidence="7">
    <location>
        <begin position="212"/>
        <end position="447"/>
    </location>
</feature>
<dbReference type="Pfam" id="PF07195">
    <property type="entry name" value="FliD_C"/>
    <property type="match status" value="1"/>
</dbReference>
<dbReference type="InterPro" id="IPR010809">
    <property type="entry name" value="FliD_C"/>
</dbReference>
<sequence length="467" mass="48402">MAGPTISGIGSNIDTQKIVTALVDAEKVPKQSQINTASAKATTQLSSIGKIQAALDAFRGALDTMAKDSSFTGLTGSSSDEKVATMKASNTASNGSFRLIIDQLAQASKLSTTTFKNGTASVVNATGTATKLTITQSDKSYDLSIPAGATLQQVRDSINTQFSTAGLSANILTDSNGSRLILTSTKMGTGSDITLSGNSGLDVGATVVDEPQDAKYSIDGIPAVSKSNTITGALSGVDITLVAVSPTKIANDPDKNPVRTATLITVSTNNTALKSGVKGFLDTYNALMTAINAETKVTKNADGSTTPATLTGDSTMRSLQSAIRNEFNMLSGTGQLKSLAQFGMTTSSTTGLLTLDDKKWDAAVKTNAADINSMFTGPTGMLARMKTATEDYAKATTGVLATRSSSLSDSLRDIGKQQAALEERMTLLTSSLSAKYNAMDTLVAQLRQQSTSVMTTLNALNNPKTNN</sequence>
<gene>
    <name evidence="8" type="ORF">BLL36_19155</name>
</gene>
<dbReference type="PANTHER" id="PTHR30288">
    <property type="entry name" value="FLAGELLAR CAP/ASSEMBLY PROTEIN FLID"/>
    <property type="match status" value="1"/>
</dbReference>
<keyword evidence="3" id="KW-0175">Coiled coil</keyword>
<dbReference type="GO" id="GO:0071973">
    <property type="term" value="P:bacterial-type flagellum-dependent cell motility"/>
    <property type="evidence" value="ECO:0007669"/>
    <property type="project" value="TreeGrafter"/>
</dbReference>
<comment type="function">
    <text evidence="5">Required for morphogenesis and for the elongation of the flagellar filament by facilitating polymerization of the flagellin monomers at the tip of growing filament. Forms a capping structure, which prevents flagellin subunits (transported through the central channel of the flagellum) from leaking out without polymerization at the distal end.</text>
</comment>
<keyword evidence="8" id="KW-0966">Cell projection</keyword>
<evidence type="ECO:0000259" key="6">
    <source>
        <dbReference type="Pfam" id="PF02465"/>
    </source>
</evidence>
<accession>A0A1V2K390</accession>
<proteinExistence type="inferred from homology"/>
<dbReference type="GO" id="GO:0009424">
    <property type="term" value="C:bacterial-type flagellum hook"/>
    <property type="evidence" value="ECO:0007669"/>
    <property type="project" value="UniProtKB-UniRule"/>
</dbReference>
<comment type="similarity">
    <text evidence="1 5">Belongs to the FliD family.</text>
</comment>
<dbReference type="OrthoDB" id="9810816at2"/>
<evidence type="ECO:0000256" key="4">
    <source>
        <dbReference type="ARBA" id="ARBA00023143"/>
    </source>
</evidence>
<evidence type="ECO:0000256" key="1">
    <source>
        <dbReference type="ARBA" id="ARBA00009764"/>
    </source>
</evidence>
<evidence type="ECO:0000256" key="2">
    <source>
        <dbReference type="ARBA" id="ARBA00011255"/>
    </source>
</evidence>
<dbReference type="Proteomes" id="UP000189295">
    <property type="component" value="Unassembled WGS sequence"/>
</dbReference>
<dbReference type="GO" id="GO:0009421">
    <property type="term" value="C:bacterial-type flagellum filament cap"/>
    <property type="evidence" value="ECO:0007669"/>
    <property type="project" value="InterPro"/>
</dbReference>
<dbReference type="PANTHER" id="PTHR30288:SF0">
    <property type="entry name" value="FLAGELLAR HOOK-ASSOCIATED PROTEIN 2"/>
    <property type="match status" value="1"/>
</dbReference>
<dbReference type="GO" id="GO:0005576">
    <property type="term" value="C:extracellular region"/>
    <property type="evidence" value="ECO:0007669"/>
    <property type="project" value="UniProtKB-SubCell"/>
</dbReference>
<dbReference type="Pfam" id="PF02465">
    <property type="entry name" value="FliD_N"/>
    <property type="match status" value="1"/>
</dbReference>
<organism evidence="8 9">
    <name type="scientific">Pseudomonas cedrina subsp. cedrina</name>
    <dbReference type="NCBI Taxonomy" id="76762"/>
    <lineage>
        <taxon>Bacteria</taxon>
        <taxon>Pseudomonadati</taxon>
        <taxon>Pseudomonadota</taxon>
        <taxon>Gammaproteobacteria</taxon>
        <taxon>Pseudomonadales</taxon>
        <taxon>Pseudomonadaceae</taxon>
        <taxon>Pseudomonas</taxon>
    </lineage>
</organism>
<keyword evidence="4 5" id="KW-0975">Bacterial flagellum</keyword>